<evidence type="ECO:0000313" key="8">
    <source>
        <dbReference type="Proteomes" id="UP000887540"/>
    </source>
</evidence>
<evidence type="ECO:0000256" key="7">
    <source>
        <dbReference type="RuleBase" id="RU364138"/>
    </source>
</evidence>
<dbReference type="PANTHER" id="PTHR12370:SF8">
    <property type="entry name" value="PHOSPHOLIPASE B-LIKE 3-RELATED"/>
    <property type="match status" value="1"/>
</dbReference>
<evidence type="ECO:0000256" key="1">
    <source>
        <dbReference type="ARBA" id="ARBA00007835"/>
    </source>
</evidence>
<protein>
    <recommendedName>
        <fullName evidence="7">Phospholipase B-like</fullName>
        <ecNumber evidence="7">3.1.1.-</ecNumber>
    </recommendedName>
</protein>
<keyword evidence="4 7" id="KW-0442">Lipid degradation</keyword>
<dbReference type="WBParaSite" id="ACRNAN_Path_14.g38.t1">
    <property type="protein sequence ID" value="ACRNAN_Path_14.g38.t1"/>
    <property type="gene ID" value="ACRNAN_Path_14.g38"/>
</dbReference>
<keyword evidence="2 7" id="KW-0732">Signal</keyword>
<dbReference type="Proteomes" id="UP000887540">
    <property type="component" value="Unplaced"/>
</dbReference>
<evidence type="ECO:0000256" key="6">
    <source>
        <dbReference type="ARBA" id="ARBA00023180"/>
    </source>
</evidence>
<feature type="signal peptide" evidence="7">
    <location>
        <begin position="1"/>
        <end position="19"/>
    </location>
</feature>
<evidence type="ECO:0000313" key="9">
    <source>
        <dbReference type="WBParaSite" id="ACRNAN_Path_14.g38.t1"/>
    </source>
</evidence>
<evidence type="ECO:0000256" key="3">
    <source>
        <dbReference type="ARBA" id="ARBA00022801"/>
    </source>
</evidence>
<keyword evidence="3 7" id="KW-0378">Hydrolase</keyword>
<keyword evidence="6" id="KW-0325">Glycoprotein</keyword>
<dbReference type="Gene3D" id="3.60.60.30">
    <property type="match status" value="1"/>
</dbReference>
<name>A0A914BZY2_9BILA</name>
<accession>A0A914BZY2</accession>
<dbReference type="GO" id="GO:0005576">
    <property type="term" value="C:extracellular region"/>
    <property type="evidence" value="ECO:0007669"/>
    <property type="project" value="TreeGrafter"/>
</dbReference>
<dbReference type="PANTHER" id="PTHR12370">
    <property type="entry name" value="PHOSPHOLIPASE B-RELATED"/>
    <property type="match status" value="1"/>
</dbReference>
<reference evidence="9" key="1">
    <citation type="submission" date="2022-11" db="UniProtKB">
        <authorList>
            <consortium name="WormBaseParasite"/>
        </authorList>
    </citation>
    <scope>IDENTIFICATION</scope>
</reference>
<comment type="similarity">
    <text evidence="1 7">Belongs to the phospholipase B-like family.</text>
</comment>
<keyword evidence="8" id="KW-1185">Reference proteome</keyword>
<dbReference type="EC" id="3.1.1.-" evidence="7"/>
<evidence type="ECO:0000256" key="4">
    <source>
        <dbReference type="ARBA" id="ARBA00022963"/>
    </source>
</evidence>
<keyword evidence="5 7" id="KW-0443">Lipid metabolism</keyword>
<proteinExistence type="inferred from homology"/>
<sequence>MRQFILLTLAFLLLSNISAYVREYNEENFLDSSSESSEEEDLPRVDEKELGYRYLNVCLNDETGKLFTSSQEGDCPKRVAIGKYWNGVNQTGWGVLEIETFGPYEPALQAYAAGVAEGVLTKLQIYYHFRNTVEGLCTNQTAYCEKLYRYLTKNLDWIKATVKTKPADDIYWRQVNMSFAQLTGMWHGYNNKRSFTPETAYALTPIYMIQLSGELIDLSKALNRTFDAAVDDPEPSKCSGFVKVTEGNKDLMFSHVSMSGYNTMNRILKLYKFGYDHEHVPGHTLSFSGYAGALASGDDFVISSAGLTSTETTFSIFHEELYSDKYVKPDGQLHCWIRSIISSQLSKTASEWVKTFSRYNSGTYNNQWTVVDYKLFKPGKELPNTDLVWILEQVPGKTASRDMTWFVRKYGYWPSYNIPYLDTISKLSGFDQKGVENNWWRWGFSPRARIFHRDQNKVTDLDSLRKLMRYNDYTNEPFSRCNCNPPYSAESSIATRGDLNPVNGTYEVPGMGHRNHGSLDFKGTNYELVKQLRLQAQGGPTFDPLPPFSWKTTNIVAPHYGQPTLWKFNPLITEWETPVKSDLE</sequence>
<evidence type="ECO:0000256" key="2">
    <source>
        <dbReference type="ARBA" id="ARBA00022729"/>
    </source>
</evidence>
<dbReference type="Pfam" id="PF04916">
    <property type="entry name" value="Phospholip_B"/>
    <property type="match status" value="1"/>
</dbReference>
<dbReference type="GO" id="GO:0004620">
    <property type="term" value="F:phospholipase activity"/>
    <property type="evidence" value="ECO:0007669"/>
    <property type="project" value="InterPro"/>
</dbReference>
<dbReference type="AlphaFoldDB" id="A0A914BZY2"/>
<dbReference type="InterPro" id="IPR007000">
    <property type="entry name" value="PLipase_B-like"/>
</dbReference>
<organism evidence="8 9">
    <name type="scientific">Acrobeloides nanus</name>
    <dbReference type="NCBI Taxonomy" id="290746"/>
    <lineage>
        <taxon>Eukaryota</taxon>
        <taxon>Metazoa</taxon>
        <taxon>Ecdysozoa</taxon>
        <taxon>Nematoda</taxon>
        <taxon>Chromadorea</taxon>
        <taxon>Rhabditida</taxon>
        <taxon>Tylenchina</taxon>
        <taxon>Cephalobomorpha</taxon>
        <taxon>Cephaloboidea</taxon>
        <taxon>Cephalobidae</taxon>
        <taxon>Acrobeloides</taxon>
    </lineage>
</organism>
<evidence type="ECO:0000256" key="5">
    <source>
        <dbReference type="ARBA" id="ARBA00023098"/>
    </source>
</evidence>
<feature type="chain" id="PRO_5038167139" description="Phospholipase B-like" evidence="7">
    <location>
        <begin position="20"/>
        <end position="584"/>
    </location>
</feature>
<dbReference type="GO" id="GO:0009395">
    <property type="term" value="P:phospholipid catabolic process"/>
    <property type="evidence" value="ECO:0007669"/>
    <property type="project" value="TreeGrafter"/>
</dbReference>
<comment type="function">
    <text evidence="7">Putative phospholipase.</text>
</comment>